<dbReference type="AlphaFoldDB" id="A0A0F9VRX1"/>
<sequence length="102" mass="11202">MLDSVKPAIPELPKNRAELNDLLKKDFTILNESAAVDAYTGGEYHPGGVALSILQRQCPYCQFVFTASRREGCFSSNIIPHDCPNCHFPGNVLNAILAPIKE</sequence>
<comment type="caution">
    <text evidence="1">The sequence shown here is derived from an EMBL/GenBank/DDBJ whole genome shotgun (WGS) entry which is preliminary data.</text>
</comment>
<reference evidence="1" key="1">
    <citation type="journal article" date="2015" name="Nature">
        <title>Complex archaea that bridge the gap between prokaryotes and eukaryotes.</title>
        <authorList>
            <person name="Spang A."/>
            <person name="Saw J.H."/>
            <person name="Jorgensen S.L."/>
            <person name="Zaremba-Niedzwiedzka K."/>
            <person name="Martijn J."/>
            <person name="Lind A.E."/>
            <person name="van Eijk R."/>
            <person name="Schleper C."/>
            <person name="Guy L."/>
            <person name="Ettema T.J."/>
        </authorList>
    </citation>
    <scope>NUCLEOTIDE SEQUENCE</scope>
</reference>
<evidence type="ECO:0000313" key="1">
    <source>
        <dbReference type="EMBL" id="KKO02688.1"/>
    </source>
</evidence>
<proteinExistence type="predicted"/>
<name>A0A0F9VRX1_9ZZZZ</name>
<gene>
    <name evidence="1" type="ORF">LCGC14_0101370</name>
</gene>
<accession>A0A0F9VRX1</accession>
<organism evidence="1">
    <name type="scientific">marine sediment metagenome</name>
    <dbReference type="NCBI Taxonomy" id="412755"/>
    <lineage>
        <taxon>unclassified sequences</taxon>
        <taxon>metagenomes</taxon>
        <taxon>ecological metagenomes</taxon>
    </lineage>
</organism>
<dbReference type="EMBL" id="LAZR01000029">
    <property type="protein sequence ID" value="KKO02688.1"/>
    <property type="molecule type" value="Genomic_DNA"/>
</dbReference>
<protein>
    <submittedName>
        <fullName evidence="1">Uncharacterized protein</fullName>
    </submittedName>
</protein>